<accession>E4X7Z4</accession>
<sequence>MNHPACEELTEAQKRIHTDELKELHGADFTKLSAGEQFAALENRRRAHIRLSKTDPEYTIKQARDYIPAERQFLIRKDEFDQLKEEREQFVATGGTGFDENWWKTAMGWNRESLYSGLQNAGKFFTPDILGQITGVKKTATFDISETYGNENTTINRRECDWFMHQFHTCLRRYNKTDKNGFPIFSSPNGKFPRSLLRNPAQSLLAISAPRHAKYLQHFWLLYKRSTIKEELLQ</sequence>
<dbReference type="InParanoid" id="E4X7Z4"/>
<reference evidence="1" key="1">
    <citation type="journal article" date="2010" name="Science">
        <title>Plasticity of animal genome architecture unmasked by rapid evolution of a pelagic tunicate.</title>
        <authorList>
            <person name="Denoeud F."/>
            <person name="Henriet S."/>
            <person name="Mungpakdee S."/>
            <person name="Aury J.M."/>
            <person name="Da Silva C."/>
            <person name="Brinkmann H."/>
            <person name="Mikhaleva J."/>
            <person name="Olsen L.C."/>
            <person name="Jubin C."/>
            <person name="Canestro C."/>
            <person name="Bouquet J.M."/>
            <person name="Danks G."/>
            <person name="Poulain J."/>
            <person name="Campsteijn C."/>
            <person name="Adamski M."/>
            <person name="Cross I."/>
            <person name="Yadetie F."/>
            <person name="Muffato M."/>
            <person name="Louis A."/>
            <person name="Butcher S."/>
            <person name="Tsagkogeorga G."/>
            <person name="Konrad A."/>
            <person name="Singh S."/>
            <person name="Jensen M.F."/>
            <person name="Cong E.H."/>
            <person name="Eikeseth-Otteraa H."/>
            <person name="Noel B."/>
            <person name="Anthouard V."/>
            <person name="Porcel B.M."/>
            <person name="Kachouri-Lafond R."/>
            <person name="Nishino A."/>
            <person name="Ugolini M."/>
            <person name="Chourrout P."/>
            <person name="Nishida H."/>
            <person name="Aasland R."/>
            <person name="Huzurbazar S."/>
            <person name="Westhof E."/>
            <person name="Delsuc F."/>
            <person name="Lehrach H."/>
            <person name="Reinhardt R."/>
            <person name="Weissenbach J."/>
            <person name="Roy S.W."/>
            <person name="Artiguenave F."/>
            <person name="Postlethwait J.H."/>
            <person name="Manak J.R."/>
            <person name="Thompson E.M."/>
            <person name="Jaillon O."/>
            <person name="Du Pasquier L."/>
            <person name="Boudinot P."/>
            <person name="Liberles D.A."/>
            <person name="Volff J.N."/>
            <person name="Philippe H."/>
            <person name="Lenhard B."/>
            <person name="Roest Crollius H."/>
            <person name="Wincker P."/>
            <person name="Chourrout D."/>
        </authorList>
    </citation>
    <scope>NUCLEOTIDE SEQUENCE [LARGE SCALE GENOMIC DNA]</scope>
</reference>
<dbReference type="AlphaFoldDB" id="E4X7Z4"/>
<organism evidence="1">
    <name type="scientific">Oikopleura dioica</name>
    <name type="common">Tunicate</name>
    <dbReference type="NCBI Taxonomy" id="34765"/>
    <lineage>
        <taxon>Eukaryota</taxon>
        <taxon>Metazoa</taxon>
        <taxon>Chordata</taxon>
        <taxon>Tunicata</taxon>
        <taxon>Appendicularia</taxon>
        <taxon>Copelata</taxon>
        <taxon>Oikopleuridae</taxon>
        <taxon>Oikopleura</taxon>
    </lineage>
</organism>
<evidence type="ECO:0000313" key="1">
    <source>
        <dbReference type="EMBL" id="CBY18817.1"/>
    </source>
</evidence>
<dbReference type="EMBL" id="FN653028">
    <property type="protein sequence ID" value="CBY18817.1"/>
    <property type="molecule type" value="Genomic_DNA"/>
</dbReference>
<keyword evidence="2" id="KW-1185">Reference proteome</keyword>
<name>E4X7Z4_OIKDI</name>
<dbReference type="Proteomes" id="UP000001307">
    <property type="component" value="Unassembled WGS sequence"/>
</dbReference>
<evidence type="ECO:0000313" key="2">
    <source>
        <dbReference type="Proteomes" id="UP000001307"/>
    </source>
</evidence>
<dbReference type="OrthoDB" id="10387712at2759"/>
<proteinExistence type="predicted"/>
<protein>
    <submittedName>
        <fullName evidence="1">Uncharacterized protein</fullName>
    </submittedName>
</protein>
<gene>
    <name evidence="1" type="ORF">GSOID_T00003685001</name>
</gene>